<evidence type="ECO:0000313" key="7">
    <source>
        <dbReference type="Proteomes" id="UP000670475"/>
    </source>
</evidence>
<dbReference type="SMART" id="SM00895">
    <property type="entry name" value="FCD"/>
    <property type="match status" value="1"/>
</dbReference>
<organism evidence="6 7">
    <name type="scientific">Streptomyces montanisoli</name>
    <dbReference type="NCBI Taxonomy" id="2798581"/>
    <lineage>
        <taxon>Bacteria</taxon>
        <taxon>Bacillati</taxon>
        <taxon>Actinomycetota</taxon>
        <taxon>Actinomycetes</taxon>
        <taxon>Kitasatosporales</taxon>
        <taxon>Streptomycetaceae</taxon>
        <taxon>Streptomyces</taxon>
    </lineage>
</organism>
<feature type="domain" description="HTH gntR-type" evidence="5">
    <location>
        <begin position="9"/>
        <end position="77"/>
    </location>
</feature>
<dbReference type="InterPro" id="IPR008920">
    <property type="entry name" value="TF_FadR/GntR_C"/>
</dbReference>
<dbReference type="CDD" id="cd07377">
    <property type="entry name" value="WHTH_GntR"/>
    <property type="match status" value="1"/>
</dbReference>
<dbReference type="EMBL" id="JAGIQL010000278">
    <property type="protein sequence ID" value="MBP0462043.1"/>
    <property type="molecule type" value="Genomic_DNA"/>
</dbReference>
<dbReference type="Gene3D" id="1.10.10.10">
    <property type="entry name" value="Winged helix-like DNA-binding domain superfamily/Winged helix DNA-binding domain"/>
    <property type="match status" value="1"/>
</dbReference>
<dbReference type="Gene3D" id="1.20.120.530">
    <property type="entry name" value="GntR ligand-binding domain-like"/>
    <property type="match status" value="1"/>
</dbReference>
<dbReference type="SMART" id="SM00345">
    <property type="entry name" value="HTH_GNTR"/>
    <property type="match status" value="1"/>
</dbReference>
<dbReference type="Pfam" id="PF07729">
    <property type="entry name" value="FCD"/>
    <property type="match status" value="1"/>
</dbReference>
<evidence type="ECO:0000256" key="4">
    <source>
        <dbReference type="SAM" id="MobiDB-lite"/>
    </source>
</evidence>
<dbReference type="RefSeq" id="WP_209345854.1">
    <property type="nucleotide sequence ID" value="NZ_JAGIQL010000278.1"/>
</dbReference>
<accession>A0A940MJP8</accession>
<proteinExistence type="predicted"/>
<dbReference type="AlphaFoldDB" id="A0A940MJP8"/>
<evidence type="ECO:0000256" key="3">
    <source>
        <dbReference type="ARBA" id="ARBA00023163"/>
    </source>
</evidence>
<dbReference type="GO" id="GO:0003677">
    <property type="term" value="F:DNA binding"/>
    <property type="evidence" value="ECO:0007669"/>
    <property type="project" value="UniProtKB-KW"/>
</dbReference>
<keyword evidence="7" id="KW-1185">Reference proteome</keyword>
<dbReference type="PROSITE" id="PS50949">
    <property type="entry name" value="HTH_GNTR"/>
    <property type="match status" value="1"/>
</dbReference>
<comment type="caution">
    <text evidence="6">The sequence shown here is derived from an EMBL/GenBank/DDBJ whole genome shotgun (WGS) entry which is preliminary data.</text>
</comment>
<evidence type="ECO:0000313" key="6">
    <source>
        <dbReference type="EMBL" id="MBP0462043.1"/>
    </source>
</evidence>
<evidence type="ECO:0000256" key="1">
    <source>
        <dbReference type="ARBA" id="ARBA00023015"/>
    </source>
</evidence>
<evidence type="ECO:0000256" key="2">
    <source>
        <dbReference type="ARBA" id="ARBA00023125"/>
    </source>
</evidence>
<dbReference type="InterPro" id="IPR011711">
    <property type="entry name" value="GntR_C"/>
</dbReference>
<keyword evidence="2" id="KW-0238">DNA-binding</keyword>
<dbReference type="GO" id="GO:0003700">
    <property type="term" value="F:DNA-binding transcription factor activity"/>
    <property type="evidence" value="ECO:0007669"/>
    <property type="project" value="InterPro"/>
</dbReference>
<keyword evidence="3" id="KW-0804">Transcription</keyword>
<evidence type="ECO:0000259" key="5">
    <source>
        <dbReference type="PROSITE" id="PS50949"/>
    </source>
</evidence>
<reference evidence="6" key="1">
    <citation type="submission" date="2021-03" db="EMBL/GenBank/DDBJ databases">
        <title>Whole genome sequence of Streptomyces bomunensis MMS17-BM035.</title>
        <authorList>
            <person name="Lee J.H."/>
        </authorList>
    </citation>
    <scope>NUCLEOTIDE SEQUENCE</scope>
    <source>
        <strain evidence="6">MMS17-BM035</strain>
    </source>
</reference>
<sequence length="252" mass="26501">MPIHAAERSSLVDRVIEQLQSLIESGEWAVGTKIPAEPVLTEMLGVGRNTVREAVRALGHSGMLEARQGDGTYVRAADALGAALHRRLRRAGHLEAFEVRSGLERDAARLAAGRRTEADLAALRSALAERGTAWRSGDTDAFVRADVAFHRAVVAAAHNGMLADLYSHLSDGLRAAIASVADAPLPEPRRAQADSHADLVDAIEAGDAAAATGAVARYIEESVSSLRELQAADPLPATAGTPRGGREEGDAK</sequence>
<dbReference type="InterPro" id="IPR036390">
    <property type="entry name" value="WH_DNA-bd_sf"/>
</dbReference>
<protein>
    <submittedName>
        <fullName evidence="6">FadR family transcriptional regulator</fullName>
    </submittedName>
</protein>
<keyword evidence="1" id="KW-0805">Transcription regulation</keyword>
<dbReference type="InterPro" id="IPR000524">
    <property type="entry name" value="Tscrpt_reg_HTH_GntR"/>
</dbReference>
<dbReference type="PRINTS" id="PR00035">
    <property type="entry name" value="HTHGNTR"/>
</dbReference>
<dbReference type="InterPro" id="IPR036388">
    <property type="entry name" value="WH-like_DNA-bd_sf"/>
</dbReference>
<dbReference type="SUPFAM" id="SSF48008">
    <property type="entry name" value="GntR ligand-binding domain-like"/>
    <property type="match status" value="1"/>
</dbReference>
<dbReference type="Pfam" id="PF00392">
    <property type="entry name" value="GntR"/>
    <property type="match status" value="1"/>
</dbReference>
<name>A0A940MJP8_9ACTN</name>
<gene>
    <name evidence="6" type="ORF">JFN87_32035</name>
</gene>
<dbReference type="SUPFAM" id="SSF46785">
    <property type="entry name" value="Winged helix' DNA-binding domain"/>
    <property type="match status" value="1"/>
</dbReference>
<dbReference type="Proteomes" id="UP000670475">
    <property type="component" value="Unassembled WGS sequence"/>
</dbReference>
<dbReference type="PANTHER" id="PTHR43537">
    <property type="entry name" value="TRANSCRIPTIONAL REGULATOR, GNTR FAMILY"/>
    <property type="match status" value="1"/>
</dbReference>
<dbReference type="PANTHER" id="PTHR43537:SF47">
    <property type="entry name" value="REGULATORY PROTEIN GNTR HTH"/>
    <property type="match status" value="1"/>
</dbReference>
<feature type="region of interest" description="Disordered" evidence="4">
    <location>
        <begin position="229"/>
        <end position="252"/>
    </location>
</feature>